<dbReference type="InterPro" id="IPR004384">
    <property type="entry name" value="RNA_MeTrfase_TrmJ/LasT"/>
</dbReference>
<keyword evidence="8" id="KW-1185">Reference proteome</keyword>
<keyword evidence="3 7" id="KW-0808">Transferase</keyword>
<sequence>MTGGRKDGRANLTPPAGETPVIVLVRPQMARNIGATARAMANGGLWHLRLVAPRDGWPQPDAYPAASGADAILDAAQVFESVPAAVADCHRVLATCPRPRHVVIPVRTARAAAEDLRAIAARGLRSAVLFGPERAGLENDDMACADTLVRYPLNPEHMSLNLAQAVMILAYEWWMAAETTPPRVLMTNETRVATKGELESFLERLVAELDACGFLDHAQKRPGMVRNMRHWFQRGEVTEQELRTLHGVVTELSRGRMRRGRPDVAPPWRDRASGGEGAALPEDPAEAERPLDTGT</sequence>
<dbReference type="PANTHER" id="PTHR42786:SF7">
    <property type="entry name" value="TRNA_RRNA METHYLTRANSFERASE SPOU TYPE DOMAIN-CONTAINING PROTEIN"/>
    <property type="match status" value="1"/>
</dbReference>
<accession>A0A840Y2N6</accession>
<evidence type="ECO:0000256" key="3">
    <source>
        <dbReference type="ARBA" id="ARBA00022679"/>
    </source>
</evidence>
<dbReference type="CDD" id="cd18093">
    <property type="entry name" value="SpoU-like_TrmJ"/>
    <property type="match status" value="1"/>
</dbReference>
<comment type="similarity">
    <text evidence="1">Belongs to the class IV-like SAM-binding methyltransferase superfamily. RNA methyltransferase TrmH family.</text>
</comment>
<evidence type="ECO:0000259" key="6">
    <source>
        <dbReference type="Pfam" id="PF00588"/>
    </source>
</evidence>
<dbReference type="RefSeq" id="WP_184484870.1">
    <property type="nucleotide sequence ID" value="NZ_JAAEDJ010000119.1"/>
</dbReference>
<dbReference type="GO" id="GO:0003723">
    <property type="term" value="F:RNA binding"/>
    <property type="evidence" value="ECO:0007669"/>
    <property type="project" value="InterPro"/>
</dbReference>
<dbReference type="Pfam" id="PF00588">
    <property type="entry name" value="SpoU_methylase"/>
    <property type="match status" value="1"/>
</dbReference>
<evidence type="ECO:0000313" key="8">
    <source>
        <dbReference type="Proteomes" id="UP000562254"/>
    </source>
</evidence>
<keyword evidence="2 7" id="KW-0489">Methyltransferase</keyword>
<dbReference type="InterPro" id="IPR029028">
    <property type="entry name" value="Alpha/beta_knot_MTases"/>
</dbReference>
<evidence type="ECO:0000256" key="4">
    <source>
        <dbReference type="ARBA" id="ARBA00022691"/>
    </source>
</evidence>
<dbReference type="InterPro" id="IPR029026">
    <property type="entry name" value="tRNA_m1G_MTases_N"/>
</dbReference>
<name>A0A840Y2N6_9PROT</name>
<dbReference type="SUPFAM" id="SSF75217">
    <property type="entry name" value="alpha/beta knot"/>
    <property type="match status" value="1"/>
</dbReference>
<dbReference type="InterPro" id="IPR001537">
    <property type="entry name" value="SpoU_MeTrfase"/>
</dbReference>
<dbReference type="PIRSF" id="PIRSF004808">
    <property type="entry name" value="LasT"/>
    <property type="match status" value="1"/>
</dbReference>
<evidence type="ECO:0000256" key="1">
    <source>
        <dbReference type="ARBA" id="ARBA00007228"/>
    </source>
</evidence>
<comment type="caution">
    <text evidence="7">The sequence shown here is derived from an EMBL/GenBank/DDBJ whole genome shotgun (WGS) entry which is preliminary data.</text>
</comment>
<protein>
    <submittedName>
        <fullName evidence="7">TrmH family RNA methyltransferase</fullName>
    </submittedName>
</protein>
<dbReference type="GO" id="GO:0005829">
    <property type="term" value="C:cytosol"/>
    <property type="evidence" value="ECO:0007669"/>
    <property type="project" value="TreeGrafter"/>
</dbReference>
<dbReference type="GO" id="GO:0002128">
    <property type="term" value="P:tRNA nucleoside ribose methylation"/>
    <property type="evidence" value="ECO:0007669"/>
    <property type="project" value="TreeGrafter"/>
</dbReference>
<evidence type="ECO:0000256" key="2">
    <source>
        <dbReference type="ARBA" id="ARBA00022603"/>
    </source>
</evidence>
<dbReference type="Gene3D" id="3.40.1280.10">
    <property type="match status" value="1"/>
</dbReference>
<evidence type="ECO:0000313" key="7">
    <source>
        <dbReference type="EMBL" id="MBB5690261.1"/>
    </source>
</evidence>
<dbReference type="EMBL" id="JACIJE010000006">
    <property type="protein sequence ID" value="MBB5690261.1"/>
    <property type="molecule type" value="Genomic_DNA"/>
</dbReference>
<organism evidence="7 8">
    <name type="scientific">Neoroseomonas alkaliterrae</name>
    <dbReference type="NCBI Taxonomy" id="1452450"/>
    <lineage>
        <taxon>Bacteria</taxon>
        <taxon>Pseudomonadati</taxon>
        <taxon>Pseudomonadota</taxon>
        <taxon>Alphaproteobacteria</taxon>
        <taxon>Acetobacterales</taxon>
        <taxon>Acetobacteraceae</taxon>
        <taxon>Neoroseomonas</taxon>
    </lineage>
</organism>
<dbReference type="Gene3D" id="1.10.8.590">
    <property type="match status" value="1"/>
</dbReference>
<evidence type="ECO:0000256" key="5">
    <source>
        <dbReference type="SAM" id="MobiDB-lite"/>
    </source>
</evidence>
<gene>
    <name evidence="7" type="ORF">FHS88_002394</name>
</gene>
<dbReference type="AlphaFoldDB" id="A0A840Y2N6"/>
<dbReference type="GO" id="GO:0008173">
    <property type="term" value="F:RNA methyltransferase activity"/>
    <property type="evidence" value="ECO:0007669"/>
    <property type="project" value="InterPro"/>
</dbReference>
<dbReference type="PANTHER" id="PTHR42786">
    <property type="entry name" value="TRNA/RRNA METHYLTRANSFERASE"/>
    <property type="match status" value="1"/>
</dbReference>
<feature type="compositionally biased region" description="Basic and acidic residues" evidence="5">
    <location>
        <begin position="286"/>
        <end position="295"/>
    </location>
</feature>
<proteinExistence type="inferred from homology"/>
<feature type="domain" description="tRNA/rRNA methyltransferase SpoU type" evidence="6">
    <location>
        <begin position="21"/>
        <end position="171"/>
    </location>
</feature>
<keyword evidence="4" id="KW-0949">S-adenosyl-L-methionine</keyword>
<feature type="region of interest" description="Disordered" evidence="5">
    <location>
        <begin position="253"/>
        <end position="295"/>
    </location>
</feature>
<reference evidence="7 8" key="1">
    <citation type="submission" date="2020-08" db="EMBL/GenBank/DDBJ databases">
        <title>Genomic Encyclopedia of Type Strains, Phase IV (KMG-IV): sequencing the most valuable type-strain genomes for metagenomic binning, comparative biology and taxonomic classification.</title>
        <authorList>
            <person name="Goeker M."/>
        </authorList>
    </citation>
    <scope>NUCLEOTIDE SEQUENCE [LARGE SCALE GENOMIC DNA]</scope>
    <source>
        <strain evidence="7 8">DSM 25895</strain>
    </source>
</reference>
<dbReference type="Proteomes" id="UP000562254">
    <property type="component" value="Unassembled WGS sequence"/>
</dbReference>